<dbReference type="InterPro" id="IPR013249">
    <property type="entry name" value="RNA_pol_sigma70_r4_t2"/>
</dbReference>
<dbReference type="RefSeq" id="WP_286305215.1">
    <property type="nucleotide sequence ID" value="NZ_AP027741.1"/>
</dbReference>
<protein>
    <submittedName>
        <fullName evidence="7">Sigma-70 family RNA polymerase sigma factor</fullName>
    </submittedName>
</protein>
<dbReference type="SUPFAM" id="SSF88946">
    <property type="entry name" value="Sigma2 domain of RNA polymerase sigma factors"/>
    <property type="match status" value="1"/>
</dbReference>
<dbReference type="Pfam" id="PF04542">
    <property type="entry name" value="Sigma70_r2"/>
    <property type="match status" value="1"/>
</dbReference>
<keyword evidence="3" id="KW-0731">Sigma factor</keyword>
<dbReference type="Proteomes" id="UP001501476">
    <property type="component" value="Unassembled WGS sequence"/>
</dbReference>
<dbReference type="EMBL" id="BAAADG010000001">
    <property type="protein sequence ID" value="GAA0215018.1"/>
    <property type="molecule type" value="Genomic_DNA"/>
</dbReference>
<dbReference type="Pfam" id="PF08281">
    <property type="entry name" value="Sigma70_r4_2"/>
    <property type="match status" value="1"/>
</dbReference>
<keyword evidence="2" id="KW-0805">Transcription regulation</keyword>
<dbReference type="PANTHER" id="PTHR43133:SF63">
    <property type="entry name" value="RNA POLYMERASE SIGMA FACTOR FECI-RELATED"/>
    <property type="match status" value="1"/>
</dbReference>
<evidence type="ECO:0000259" key="6">
    <source>
        <dbReference type="Pfam" id="PF08281"/>
    </source>
</evidence>
<dbReference type="NCBIfam" id="NF009180">
    <property type="entry name" value="PRK12528.1"/>
    <property type="match status" value="1"/>
</dbReference>
<sequence>MSVFQESEQQTISNLYRQHHTWLFRWLRGKVESTESAADISHDIFVTLLAREEQLLLTEPRAFLTTLAKRSVANHWRRQQVEKAYLEAITDMPESLQPSEEERAIIVETIVDINRRLQGLPLDVKRAFLYAQLDGMKQQEIAEKLAVSVSTVKRYLTRAAAQCYFAITVK</sequence>
<evidence type="ECO:0000256" key="1">
    <source>
        <dbReference type="ARBA" id="ARBA00010641"/>
    </source>
</evidence>
<accession>A0ABN0T857</accession>
<keyword evidence="8" id="KW-1185">Reference proteome</keyword>
<dbReference type="InterPro" id="IPR013324">
    <property type="entry name" value="RNA_pol_sigma_r3/r4-like"/>
</dbReference>
<organism evidence="7 8">
    <name type="scientific">Methylophaga marina</name>
    <dbReference type="NCBI Taxonomy" id="45495"/>
    <lineage>
        <taxon>Bacteria</taxon>
        <taxon>Pseudomonadati</taxon>
        <taxon>Pseudomonadota</taxon>
        <taxon>Gammaproteobacteria</taxon>
        <taxon>Thiotrichales</taxon>
        <taxon>Piscirickettsiaceae</taxon>
        <taxon>Methylophaga</taxon>
    </lineage>
</organism>
<gene>
    <name evidence="7" type="ORF">GCM10008964_03270</name>
</gene>
<feature type="domain" description="RNA polymerase sigma factor 70 region 4 type 2" evidence="6">
    <location>
        <begin position="113"/>
        <end position="163"/>
    </location>
</feature>
<keyword evidence="4" id="KW-0804">Transcription</keyword>
<evidence type="ECO:0000256" key="2">
    <source>
        <dbReference type="ARBA" id="ARBA00023015"/>
    </source>
</evidence>
<dbReference type="InterPro" id="IPR007627">
    <property type="entry name" value="RNA_pol_sigma70_r2"/>
</dbReference>
<reference evidence="7 8" key="1">
    <citation type="journal article" date="2019" name="Int. J. Syst. Evol. Microbiol.">
        <title>The Global Catalogue of Microorganisms (GCM) 10K type strain sequencing project: providing services to taxonomists for standard genome sequencing and annotation.</title>
        <authorList>
            <consortium name="The Broad Institute Genomics Platform"/>
            <consortium name="The Broad Institute Genome Sequencing Center for Infectious Disease"/>
            <person name="Wu L."/>
            <person name="Ma J."/>
        </authorList>
    </citation>
    <scope>NUCLEOTIDE SEQUENCE [LARGE SCALE GENOMIC DNA]</scope>
    <source>
        <strain evidence="7 8">JCM 6886</strain>
    </source>
</reference>
<evidence type="ECO:0000313" key="8">
    <source>
        <dbReference type="Proteomes" id="UP001501476"/>
    </source>
</evidence>
<dbReference type="PANTHER" id="PTHR43133">
    <property type="entry name" value="RNA POLYMERASE ECF-TYPE SIGMA FACTO"/>
    <property type="match status" value="1"/>
</dbReference>
<feature type="domain" description="RNA polymerase sigma-70 region 2" evidence="5">
    <location>
        <begin position="15"/>
        <end position="80"/>
    </location>
</feature>
<dbReference type="InterPro" id="IPR039425">
    <property type="entry name" value="RNA_pol_sigma-70-like"/>
</dbReference>
<dbReference type="InterPro" id="IPR013325">
    <property type="entry name" value="RNA_pol_sigma_r2"/>
</dbReference>
<evidence type="ECO:0000256" key="3">
    <source>
        <dbReference type="ARBA" id="ARBA00023082"/>
    </source>
</evidence>
<name>A0ABN0T857_9GAMM</name>
<dbReference type="InterPro" id="IPR014284">
    <property type="entry name" value="RNA_pol_sigma-70_dom"/>
</dbReference>
<comment type="caution">
    <text evidence="7">The sequence shown here is derived from an EMBL/GenBank/DDBJ whole genome shotgun (WGS) entry which is preliminary data.</text>
</comment>
<dbReference type="InterPro" id="IPR036388">
    <property type="entry name" value="WH-like_DNA-bd_sf"/>
</dbReference>
<dbReference type="Gene3D" id="1.10.10.10">
    <property type="entry name" value="Winged helix-like DNA-binding domain superfamily/Winged helix DNA-binding domain"/>
    <property type="match status" value="1"/>
</dbReference>
<comment type="similarity">
    <text evidence="1">Belongs to the sigma-70 factor family. ECF subfamily.</text>
</comment>
<evidence type="ECO:0000259" key="5">
    <source>
        <dbReference type="Pfam" id="PF04542"/>
    </source>
</evidence>
<evidence type="ECO:0000313" key="7">
    <source>
        <dbReference type="EMBL" id="GAA0215018.1"/>
    </source>
</evidence>
<dbReference type="NCBIfam" id="TIGR02937">
    <property type="entry name" value="sigma70-ECF"/>
    <property type="match status" value="1"/>
</dbReference>
<dbReference type="SUPFAM" id="SSF88659">
    <property type="entry name" value="Sigma3 and sigma4 domains of RNA polymerase sigma factors"/>
    <property type="match status" value="1"/>
</dbReference>
<proteinExistence type="inferred from homology"/>
<evidence type="ECO:0000256" key="4">
    <source>
        <dbReference type="ARBA" id="ARBA00023163"/>
    </source>
</evidence>
<dbReference type="Gene3D" id="1.10.1740.10">
    <property type="match status" value="1"/>
</dbReference>